<feature type="transmembrane region" description="Helical" evidence="2">
    <location>
        <begin position="50"/>
        <end position="67"/>
    </location>
</feature>
<evidence type="ECO:0000313" key="4">
    <source>
        <dbReference type="EMBL" id="QKM64056.1"/>
    </source>
</evidence>
<keyword evidence="5" id="KW-1185">Reference proteome</keyword>
<dbReference type="Proteomes" id="UP000503312">
    <property type="component" value="Chromosome"/>
</dbReference>
<organism evidence="4 5">
    <name type="scientific">Polynucleobacter tropicus</name>
    <dbReference type="NCBI Taxonomy" id="1743174"/>
    <lineage>
        <taxon>Bacteria</taxon>
        <taxon>Pseudomonadati</taxon>
        <taxon>Pseudomonadota</taxon>
        <taxon>Betaproteobacteria</taxon>
        <taxon>Burkholderiales</taxon>
        <taxon>Burkholderiaceae</taxon>
        <taxon>Polynucleobacter</taxon>
    </lineage>
</organism>
<keyword evidence="2" id="KW-1133">Transmembrane helix</keyword>
<reference evidence="4 5" key="1">
    <citation type="submission" date="2018-04" db="EMBL/GenBank/DDBJ databases">
        <title>Polynucleobacter sp. UH21B genome.</title>
        <authorList>
            <person name="Hahn M.W."/>
        </authorList>
    </citation>
    <scope>NUCLEOTIDE SEQUENCE [LARGE SCALE GENOMIC DNA]</scope>
    <source>
        <strain evidence="4 5">MWH-UH21B</strain>
    </source>
</reference>
<feature type="transmembrane region" description="Helical" evidence="2">
    <location>
        <begin position="79"/>
        <end position="105"/>
    </location>
</feature>
<protein>
    <submittedName>
        <fullName evidence="4">Nucleoside-diphosphate sugar epimerase</fullName>
    </submittedName>
</protein>
<keyword evidence="2" id="KW-0812">Transmembrane</keyword>
<keyword evidence="2" id="KW-0472">Membrane</keyword>
<feature type="transmembrane region" description="Helical" evidence="2">
    <location>
        <begin position="117"/>
        <end position="141"/>
    </location>
</feature>
<feature type="transmembrane region" description="Helical" evidence="2">
    <location>
        <begin position="14"/>
        <end position="35"/>
    </location>
</feature>
<accession>A0A6M9Q1W6</accession>
<dbReference type="PANTHER" id="PTHR43318:SF1">
    <property type="entry name" value="POLYSACCHARIDE BIOSYNTHESIS PROTEIN EPSC-RELATED"/>
    <property type="match status" value="1"/>
</dbReference>
<dbReference type="PANTHER" id="PTHR43318">
    <property type="entry name" value="UDP-N-ACETYLGLUCOSAMINE 4,6-DEHYDRATASE"/>
    <property type="match status" value="1"/>
</dbReference>
<comment type="similarity">
    <text evidence="1">Belongs to the polysaccharide synthase family.</text>
</comment>
<gene>
    <name evidence="4" type="ORF">DCO17_01715</name>
</gene>
<dbReference type="Gene3D" id="3.40.50.720">
    <property type="entry name" value="NAD(P)-binding Rossmann-like Domain"/>
    <property type="match status" value="2"/>
</dbReference>
<evidence type="ECO:0000256" key="2">
    <source>
        <dbReference type="SAM" id="Phobius"/>
    </source>
</evidence>
<dbReference type="InterPro" id="IPR036291">
    <property type="entry name" value="NAD(P)-bd_dom_sf"/>
</dbReference>
<proteinExistence type="inferred from homology"/>
<dbReference type="EMBL" id="CP028942">
    <property type="protein sequence ID" value="QKM64056.1"/>
    <property type="molecule type" value="Genomic_DNA"/>
</dbReference>
<dbReference type="InterPro" id="IPR003869">
    <property type="entry name" value="Polysac_CapD-like"/>
</dbReference>
<evidence type="ECO:0000313" key="5">
    <source>
        <dbReference type="Proteomes" id="UP000503312"/>
    </source>
</evidence>
<dbReference type="CDD" id="cd05237">
    <property type="entry name" value="UDP_invert_4-6DH_SDR_e"/>
    <property type="match status" value="1"/>
</dbReference>
<name>A0A6M9Q1W6_9BURK</name>
<evidence type="ECO:0000259" key="3">
    <source>
        <dbReference type="Pfam" id="PF02719"/>
    </source>
</evidence>
<evidence type="ECO:0000256" key="1">
    <source>
        <dbReference type="ARBA" id="ARBA00007430"/>
    </source>
</evidence>
<dbReference type="RefSeq" id="WP_173955100.1">
    <property type="nucleotide sequence ID" value="NZ_CP028942.1"/>
</dbReference>
<sequence length="630" mass="69621">MIANHQKIHRISRFIFLVIGDCVLSISSTALIYWIRLDGEVLNPLDRRVIGTYALALLVGISVLALKKIYDQATRFADMAFLGLVVRACIGYWGIFFPLTILLNFFGFEWVSKYVGLIQPILFCSLIIVYRLILQSILGILNKKTELNRRGGDNIYIYGTSLDARHLAESIYRLRGHKVVGFVENDPTLWGRVVSGIKIYSMTQFADIARNKLVDELIVALPAGNSEERRIIFGRLVNLPLRVRVYDAPPPLGVEHGSIEDSIRELDLDELIDRESFNFDYSRINQSISGKVVMVTGAAGSIGSEISRQVLGGNPKLLILFDHSEHDLYRLEQDLAGVGSLNVPIKSVLGSILDVSLMQNIIEGLGVQVIFHAAAYKHVPLLESNLISGIQNNVLGTISCVDAALFKKVEAFILISTDKAVRPTSLMGATKRLAEMYVQAAQQTAIKNQYSTKFSIVRFGNVLGSSGSVIPLFRAQIMKGGPITVTSPDVTRYFMTIGEAVHLVLNAFAMGAGGEVFLLDMGEAVKIIDLAKKVIQFSGLSIRSEINPNGDIEIVFIGLRPGEKLYEELLLEGNPIPTLHPKIYIANEPFQSLESLEGAINAIKIACHERDEERARILIMGLVEKVNLSK</sequence>
<dbReference type="Pfam" id="PF02719">
    <property type="entry name" value="Polysacc_synt_2"/>
    <property type="match status" value="1"/>
</dbReference>
<dbReference type="KEGG" id="ptrp:DCO17_01715"/>
<feature type="domain" description="Polysaccharide biosynthesis protein CapD-like" evidence="3">
    <location>
        <begin position="293"/>
        <end position="587"/>
    </location>
</feature>
<dbReference type="SUPFAM" id="SSF51735">
    <property type="entry name" value="NAD(P)-binding Rossmann-fold domains"/>
    <property type="match status" value="2"/>
</dbReference>
<dbReference type="InterPro" id="IPR051203">
    <property type="entry name" value="Polysaccharide_Synthase-Rel"/>
</dbReference>
<dbReference type="AlphaFoldDB" id="A0A6M9Q1W6"/>